<dbReference type="InterPro" id="IPR011108">
    <property type="entry name" value="RMMBL"/>
</dbReference>
<dbReference type="InterPro" id="IPR041636">
    <property type="entry name" value="RNase_J_C"/>
</dbReference>
<dbReference type="InterPro" id="IPR004613">
    <property type="entry name" value="RNase_J"/>
</dbReference>
<comment type="similarity">
    <text evidence="9 10">Belongs to the metallo-beta-lactamase superfamily. RNA-metabolizing metallo-beta-lactamase-like family. Bacterial RNase J subfamily.</text>
</comment>
<gene>
    <name evidence="9" type="primary">rnj</name>
    <name evidence="12" type="ORF">BMT55_08405</name>
</gene>
<organism evidence="12 13">
    <name type="scientific">Listeria newyorkensis</name>
    <dbReference type="NCBI Taxonomy" id="1497681"/>
    <lineage>
        <taxon>Bacteria</taxon>
        <taxon>Bacillati</taxon>
        <taxon>Bacillota</taxon>
        <taxon>Bacilli</taxon>
        <taxon>Bacillales</taxon>
        <taxon>Listeriaceae</taxon>
        <taxon>Listeria</taxon>
    </lineage>
</organism>
<reference evidence="12 13" key="1">
    <citation type="submission" date="2016-11" db="EMBL/GenBank/DDBJ databases">
        <title>Whole Genome Sequence of Listeria newyorkensis.</title>
        <authorList>
            <person name="Frink S."/>
            <person name="Morales C."/>
            <person name="Kiang D."/>
        </authorList>
    </citation>
    <scope>NUCLEOTIDE SEQUENCE [LARGE SCALE GENOMIC DNA]</scope>
    <source>
        <strain evidence="12 13">F1604011-044</strain>
    </source>
</reference>
<keyword evidence="8 9" id="KW-0694">RNA-binding</keyword>
<evidence type="ECO:0000259" key="11">
    <source>
        <dbReference type="SMART" id="SM00849"/>
    </source>
</evidence>
<dbReference type="PANTHER" id="PTHR43694:SF1">
    <property type="entry name" value="RIBONUCLEASE J"/>
    <property type="match status" value="1"/>
</dbReference>
<comment type="subunit">
    <text evidence="9">Homodimer, may be a subunit of the RNA degradosome.</text>
</comment>
<sequence length="555" mass="61464">MKFVKNNETAVFALGGLGEIGKNTYGVQFQDEIILIDAGIKFPEDELLGIDYVIPDYTYLIKNKEKIKGLFITHGHEDHIGGVPYLLRELNIPVYAGKLAAALIRNKLEEHGLLRQTKIYEFEEEDVFKFRKTSISFFATTHSIPDSYGIVVKTPSGNIVHTGDFKFDFTPVGEPANLTKMAEIGKEGVLCLLSDSTNAEVPNFTMSERIVGESIKNIFRDVDGRIIFATFASNIYRLQQVVESSVATGRKIAVFGRSMDSAITIGIELGYIQAPKDTFIEWGQLNKLPANEVTILCTGSQGEPMAALSRIANGTHRQIQIQPGDTVVFSSSPIPGNTISVNRTINLLFQAGAEVVHGKVNNIHTSGHGGQQEQKLMLRLMKPKYFMPIHGEFRMQKMHAQSAFYCGVPHENSFIMENGDVLALTADSAHVAGKIQAANVYIDGSGIGDIGNIVLRDRRVLSEEGLVIVVVSISASKNKVMAGPDIISRGFIYMRESGNLINEAQGLLRRHLNKVMDSKTTQWSEIKNEVTDTLQPFLYEKTKRRPMILPIIMEV</sequence>
<comment type="cofactor">
    <cofactor evidence="10">
        <name>Zn(2+)</name>
        <dbReference type="ChEBI" id="CHEBI:29105"/>
    </cofactor>
    <text evidence="10">Binds 2 Zn(2+) ions per subunit. It is not clear if Zn(2+) or Mg(2+) is physiologically important.</text>
</comment>
<dbReference type="SUPFAM" id="SSF56281">
    <property type="entry name" value="Metallo-hydrolase/oxidoreductase"/>
    <property type="match status" value="1"/>
</dbReference>
<dbReference type="Gene3D" id="3.40.50.10710">
    <property type="entry name" value="Metallo-hydrolase/oxidoreductase"/>
    <property type="match status" value="1"/>
</dbReference>
<dbReference type="PANTHER" id="PTHR43694">
    <property type="entry name" value="RIBONUCLEASE J"/>
    <property type="match status" value="1"/>
</dbReference>
<dbReference type="InterPro" id="IPR042173">
    <property type="entry name" value="RNase_J_2"/>
</dbReference>
<evidence type="ECO:0000313" key="13">
    <source>
        <dbReference type="Proteomes" id="UP000236500"/>
    </source>
</evidence>
<dbReference type="InterPro" id="IPR001279">
    <property type="entry name" value="Metallo-B-lactamas"/>
</dbReference>
<dbReference type="InterPro" id="IPR036866">
    <property type="entry name" value="RibonucZ/Hydroxyglut_hydro"/>
</dbReference>
<dbReference type="InterPro" id="IPR055132">
    <property type="entry name" value="RNase_J_b_CASP"/>
</dbReference>
<dbReference type="PROSITE" id="PS01292">
    <property type="entry name" value="UPF0036"/>
    <property type="match status" value="1"/>
</dbReference>
<feature type="domain" description="Metallo-beta-lactamase" evidence="11">
    <location>
        <begin position="21"/>
        <end position="215"/>
    </location>
</feature>
<keyword evidence="6" id="KW-0862">Zinc</keyword>
<dbReference type="HAMAP" id="MF_01491">
    <property type="entry name" value="RNase_J_bact"/>
    <property type="match status" value="1"/>
</dbReference>
<evidence type="ECO:0000256" key="3">
    <source>
        <dbReference type="ARBA" id="ARBA00022723"/>
    </source>
</evidence>
<keyword evidence="4 9" id="KW-0255">Endonuclease</keyword>
<evidence type="ECO:0000256" key="5">
    <source>
        <dbReference type="ARBA" id="ARBA00022801"/>
    </source>
</evidence>
<dbReference type="Gene3D" id="3.10.20.580">
    <property type="match status" value="1"/>
</dbReference>
<dbReference type="Gene3D" id="3.60.15.10">
    <property type="entry name" value="Ribonuclease Z/Hydroxyacylglutathione hydrolase-like"/>
    <property type="match status" value="1"/>
</dbReference>
<comment type="function">
    <text evidence="9">An RNase that has 5'-3' exonuclease and possibly endonuclease activity. Involved in maturation of rRNA and in some organisms also mRNA maturation and/or decay.</text>
</comment>
<comment type="caution">
    <text evidence="12">The sequence shown here is derived from an EMBL/GenBank/DDBJ whole genome shotgun (WGS) entry which is preliminary data.</text>
</comment>
<dbReference type="InterPro" id="IPR001587">
    <property type="entry name" value="RNase_J_CS"/>
</dbReference>
<dbReference type="EMBL" id="MPDH01000008">
    <property type="protein sequence ID" value="PNP92263.1"/>
    <property type="molecule type" value="Genomic_DNA"/>
</dbReference>
<keyword evidence="5 9" id="KW-0378">Hydrolase</keyword>
<dbReference type="NCBIfam" id="TIGR00649">
    <property type="entry name" value="MG423"/>
    <property type="match status" value="1"/>
</dbReference>
<keyword evidence="13" id="KW-1185">Reference proteome</keyword>
<evidence type="ECO:0000256" key="10">
    <source>
        <dbReference type="PIRNR" id="PIRNR004803"/>
    </source>
</evidence>
<keyword evidence="1 9" id="KW-0963">Cytoplasm</keyword>
<keyword evidence="9" id="KW-0698">rRNA processing</keyword>
<dbReference type="Pfam" id="PF22505">
    <property type="entry name" value="RNase_J_b_CASP"/>
    <property type="match status" value="1"/>
</dbReference>
<dbReference type="CDD" id="cd07714">
    <property type="entry name" value="RNaseJ_MBL-fold"/>
    <property type="match status" value="1"/>
</dbReference>
<evidence type="ECO:0000256" key="7">
    <source>
        <dbReference type="ARBA" id="ARBA00022839"/>
    </source>
</evidence>
<evidence type="ECO:0000256" key="2">
    <source>
        <dbReference type="ARBA" id="ARBA00022722"/>
    </source>
</evidence>
<dbReference type="SMART" id="SM00849">
    <property type="entry name" value="Lactamase_B"/>
    <property type="match status" value="1"/>
</dbReference>
<evidence type="ECO:0000256" key="8">
    <source>
        <dbReference type="ARBA" id="ARBA00022884"/>
    </source>
</evidence>
<dbReference type="PIRSF" id="PIRSF004803">
    <property type="entry name" value="RnjA"/>
    <property type="match status" value="1"/>
</dbReference>
<protein>
    <recommendedName>
        <fullName evidence="9 10">Ribonuclease J</fullName>
        <shortName evidence="9">RNase J</shortName>
        <ecNumber evidence="9 10">3.1.-.-</ecNumber>
    </recommendedName>
</protein>
<evidence type="ECO:0000256" key="6">
    <source>
        <dbReference type="ARBA" id="ARBA00022833"/>
    </source>
</evidence>
<dbReference type="InterPro" id="IPR030854">
    <property type="entry name" value="RNase_J_bac"/>
</dbReference>
<evidence type="ECO:0000256" key="4">
    <source>
        <dbReference type="ARBA" id="ARBA00022759"/>
    </source>
</evidence>
<dbReference type="Proteomes" id="UP000236500">
    <property type="component" value="Unassembled WGS sequence"/>
</dbReference>
<name>A0ABX4XLX7_9LIST</name>
<evidence type="ECO:0000256" key="9">
    <source>
        <dbReference type="HAMAP-Rule" id="MF_01491"/>
    </source>
</evidence>
<evidence type="ECO:0000313" key="12">
    <source>
        <dbReference type="EMBL" id="PNP92263.1"/>
    </source>
</evidence>
<evidence type="ECO:0000256" key="1">
    <source>
        <dbReference type="ARBA" id="ARBA00022490"/>
    </source>
</evidence>
<dbReference type="RefSeq" id="WP_036090530.1">
    <property type="nucleotide sequence ID" value="NZ_BJEY01000007.1"/>
</dbReference>
<dbReference type="Pfam" id="PF07521">
    <property type="entry name" value="RMMBL"/>
    <property type="match status" value="1"/>
</dbReference>
<keyword evidence="3 10" id="KW-0479">Metal-binding</keyword>
<dbReference type="Pfam" id="PF17770">
    <property type="entry name" value="RNase_J_C"/>
    <property type="match status" value="1"/>
</dbReference>
<proteinExistence type="inferred from homology"/>
<feature type="binding site" evidence="9">
    <location>
        <begin position="364"/>
        <end position="368"/>
    </location>
    <ligand>
        <name>substrate</name>
    </ligand>
</feature>
<keyword evidence="7 9" id="KW-0269">Exonuclease</keyword>
<comment type="subcellular location">
    <subcellularLocation>
        <location evidence="9 10">Cytoplasm</location>
    </subcellularLocation>
</comment>
<dbReference type="EC" id="3.1.-.-" evidence="9 10"/>
<accession>A0ABX4XLX7</accession>
<dbReference type="Pfam" id="PF00753">
    <property type="entry name" value="Lactamase_B"/>
    <property type="match status" value="1"/>
</dbReference>
<dbReference type="NCBIfam" id="NF047419">
    <property type="entry name" value="RNase_J1_RnjA"/>
    <property type="match status" value="1"/>
</dbReference>
<keyword evidence="2 9" id="KW-0540">Nuclease</keyword>